<evidence type="ECO:0000313" key="2">
    <source>
        <dbReference type="Proteomes" id="UP001148838"/>
    </source>
</evidence>
<sequence>MSPGSRTENYPAYAHTGLRENPGKNLNQSLMLAGNEFQSLGRAIVKEDEYEEVRWDGIVSIVSWRERVFRLWWEERQDTRTLRFWAVFLSTLPSQWYLLPLHLTVVPPPKQMSHQQSASHSCQLSRRQTASKIRYSLSTFPLLISHAKNGAFGYRSSTESYPAFAHIGLRENPGKNLNQVTCPDRDSNPGHLVSRPDALTVIPQRISAQTALNESALVRSRRALFTARRNEEEDTSERHRHAIGRGEGNNHSVTYLYQSTLIKRAANICIPLVSCEPVRRAQTLCRSVIEDFTLRKKHWAYGAIPSNDQLPWKRLPTTELLQCIRQGQSHLQLQAGAWVGLATLSEGERRRNKGMTFDVLVL</sequence>
<name>A0ABQ8TDF4_PERAM</name>
<evidence type="ECO:0000313" key="1">
    <source>
        <dbReference type="EMBL" id="KAJ4443958.1"/>
    </source>
</evidence>
<protein>
    <submittedName>
        <fullName evidence="1">Uncharacterized protein</fullName>
    </submittedName>
</protein>
<organism evidence="1 2">
    <name type="scientific">Periplaneta americana</name>
    <name type="common">American cockroach</name>
    <name type="synonym">Blatta americana</name>
    <dbReference type="NCBI Taxonomy" id="6978"/>
    <lineage>
        <taxon>Eukaryota</taxon>
        <taxon>Metazoa</taxon>
        <taxon>Ecdysozoa</taxon>
        <taxon>Arthropoda</taxon>
        <taxon>Hexapoda</taxon>
        <taxon>Insecta</taxon>
        <taxon>Pterygota</taxon>
        <taxon>Neoptera</taxon>
        <taxon>Polyneoptera</taxon>
        <taxon>Dictyoptera</taxon>
        <taxon>Blattodea</taxon>
        <taxon>Blattoidea</taxon>
        <taxon>Blattidae</taxon>
        <taxon>Blattinae</taxon>
        <taxon>Periplaneta</taxon>
    </lineage>
</organism>
<reference evidence="1 2" key="1">
    <citation type="journal article" date="2022" name="Allergy">
        <title>Genome assembly and annotation of Periplaneta americana reveal a comprehensive cockroach allergen profile.</title>
        <authorList>
            <person name="Wang L."/>
            <person name="Xiong Q."/>
            <person name="Saelim N."/>
            <person name="Wang L."/>
            <person name="Nong W."/>
            <person name="Wan A.T."/>
            <person name="Shi M."/>
            <person name="Liu X."/>
            <person name="Cao Q."/>
            <person name="Hui J.H.L."/>
            <person name="Sookrung N."/>
            <person name="Leung T.F."/>
            <person name="Tungtrongchitr A."/>
            <person name="Tsui S.K.W."/>
        </authorList>
    </citation>
    <scope>NUCLEOTIDE SEQUENCE [LARGE SCALE GENOMIC DNA]</scope>
    <source>
        <strain evidence="1">PWHHKU_190912</strain>
    </source>
</reference>
<proteinExistence type="predicted"/>
<comment type="caution">
    <text evidence="1">The sequence shown here is derived from an EMBL/GenBank/DDBJ whole genome shotgun (WGS) entry which is preliminary data.</text>
</comment>
<dbReference type="Proteomes" id="UP001148838">
    <property type="component" value="Unassembled WGS sequence"/>
</dbReference>
<keyword evidence="2" id="KW-1185">Reference proteome</keyword>
<accession>A0ABQ8TDF4</accession>
<gene>
    <name evidence="1" type="ORF">ANN_05747</name>
</gene>
<dbReference type="EMBL" id="JAJSOF020000011">
    <property type="protein sequence ID" value="KAJ4443958.1"/>
    <property type="molecule type" value="Genomic_DNA"/>
</dbReference>